<reference evidence="1" key="1">
    <citation type="submission" date="2018-05" db="EMBL/GenBank/DDBJ databases">
        <title>Draft genome of Mucuna pruriens seed.</title>
        <authorList>
            <person name="Nnadi N.E."/>
            <person name="Vos R."/>
            <person name="Hasami M.H."/>
            <person name="Devisetty U.K."/>
            <person name="Aguiy J.C."/>
        </authorList>
    </citation>
    <scope>NUCLEOTIDE SEQUENCE [LARGE SCALE GENOMIC DNA]</scope>
    <source>
        <strain evidence="1">JCA_2017</strain>
    </source>
</reference>
<dbReference type="Proteomes" id="UP000257109">
    <property type="component" value="Unassembled WGS sequence"/>
</dbReference>
<accession>A0A371I0I4</accession>
<dbReference type="AlphaFoldDB" id="A0A371I0I4"/>
<proteinExistence type="predicted"/>
<protein>
    <submittedName>
        <fullName evidence="1">Uncharacterized protein</fullName>
    </submittedName>
</protein>
<dbReference type="EMBL" id="QJKJ01001253">
    <property type="protein sequence ID" value="RDY08546.1"/>
    <property type="molecule type" value="Genomic_DNA"/>
</dbReference>
<evidence type="ECO:0000313" key="2">
    <source>
        <dbReference type="Proteomes" id="UP000257109"/>
    </source>
</evidence>
<evidence type="ECO:0000313" key="1">
    <source>
        <dbReference type="EMBL" id="RDY08546.1"/>
    </source>
</evidence>
<keyword evidence="2" id="KW-1185">Reference proteome</keyword>
<organism evidence="1 2">
    <name type="scientific">Mucuna pruriens</name>
    <name type="common">Velvet bean</name>
    <name type="synonym">Dolichos pruriens</name>
    <dbReference type="NCBI Taxonomy" id="157652"/>
    <lineage>
        <taxon>Eukaryota</taxon>
        <taxon>Viridiplantae</taxon>
        <taxon>Streptophyta</taxon>
        <taxon>Embryophyta</taxon>
        <taxon>Tracheophyta</taxon>
        <taxon>Spermatophyta</taxon>
        <taxon>Magnoliopsida</taxon>
        <taxon>eudicotyledons</taxon>
        <taxon>Gunneridae</taxon>
        <taxon>Pentapetalae</taxon>
        <taxon>rosids</taxon>
        <taxon>fabids</taxon>
        <taxon>Fabales</taxon>
        <taxon>Fabaceae</taxon>
        <taxon>Papilionoideae</taxon>
        <taxon>50 kb inversion clade</taxon>
        <taxon>NPAAA clade</taxon>
        <taxon>indigoferoid/millettioid clade</taxon>
        <taxon>Phaseoleae</taxon>
        <taxon>Mucuna</taxon>
    </lineage>
</organism>
<name>A0A371I0I4_MUCPR</name>
<gene>
    <name evidence="1" type="ORF">CR513_07206</name>
</gene>
<sequence>MQLRDYRTHSYVIPLHPFHSPLPLSFQVLLSPPRLPRRHLKIRQETLLRAKINNIPTNVIRLMLSPFSLADRALEWLTTLLDLVITTWDDCT</sequence>
<comment type="caution">
    <text evidence="1">The sequence shown here is derived from an EMBL/GenBank/DDBJ whole genome shotgun (WGS) entry which is preliminary data.</text>
</comment>
<feature type="non-terminal residue" evidence="1">
    <location>
        <position position="1"/>
    </location>
</feature>